<dbReference type="InterPro" id="IPR029058">
    <property type="entry name" value="AB_hydrolase_fold"/>
</dbReference>
<evidence type="ECO:0000313" key="5">
    <source>
        <dbReference type="Proteomes" id="UP000598174"/>
    </source>
</evidence>
<feature type="domain" description="Serine aminopeptidase S33" evidence="3">
    <location>
        <begin position="45"/>
        <end position="265"/>
    </location>
</feature>
<dbReference type="InterPro" id="IPR022742">
    <property type="entry name" value="Hydrolase_4"/>
</dbReference>
<name>A0A919J525_9ACTN</name>
<dbReference type="RefSeq" id="WP_203819603.1">
    <property type="nucleotide sequence ID" value="NZ_BAAABP010000052.1"/>
</dbReference>
<dbReference type="EMBL" id="BOMM01000047">
    <property type="protein sequence ID" value="GIE13153.1"/>
    <property type="molecule type" value="Genomic_DNA"/>
</dbReference>
<proteinExistence type="inferred from homology"/>
<organism evidence="4 5">
    <name type="scientific">Paractinoplanes ferrugineus</name>
    <dbReference type="NCBI Taxonomy" id="113564"/>
    <lineage>
        <taxon>Bacteria</taxon>
        <taxon>Bacillati</taxon>
        <taxon>Actinomycetota</taxon>
        <taxon>Actinomycetes</taxon>
        <taxon>Micromonosporales</taxon>
        <taxon>Micromonosporaceae</taxon>
        <taxon>Paractinoplanes</taxon>
    </lineage>
</organism>
<dbReference type="AlphaFoldDB" id="A0A919J525"/>
<dbReference type="Proteomes" id="UP000598174">
    <property type="component" value="Unassembled WGS sequence"/>
</dbReference>
<dbReference type="Gene3D" id="3.40.50.1820">
    <property type="entry name" value="alpha/beta hydrolase"/>
    <property type="match status" value="1"/>
</dbReference>
<dbReference type="PANTHER" id="PTHR22946">
    <property type="entry name" value="DIENELACTONE HYDROLASE DOMAIN-CONTAINING PROTEIN-RELATED"/>
    <property type="match status" value="1"/>
</dbReference>
<dbReference type="InterPro" id="IPR050261">
    <property type="entry name" value="FrsA_esterase"/>
</dbReference>
<dbReference type="Gene3D" id="1.10.10.800">
    <property type="match status" value="1"/>
</dbReference>
<evidence type="ECO:0000313" key="4">
    <source>
        <dbReference type="EMBL" id="GIE13153.1"/>
    </source>
</evidence>
<dbReference type="GO" id="GO:0052689">
    <property type="term" value="F:carboxylic ester hydrolase activity"/>
    <property type="evidence" value="ECO:0007669"/>
    <property type="project" value="UniProtKB-ARBA"/>
</dbReference>
<evidence type="ECO:0000256" key="1">
    <source>
        <dbReference type="ARBA" id="ARBA00008645"/>
    </source>
</evidence>
<protein>
    <submittedName>
        <fullName evidence="4">Alpha/beta hydrolase</fullName>
    </submittedName>
</protein>
<comment type="caution">
    <text evidence="4">The sequence shown here is derived from an EMBL/GenBank/DDBJ whole genome shotgun (WGS) entry which is preliminary data.</text>
</comment>
<accession>A0A919J525</accession>
<evidence type="ECO:0000259" key="3">
    <source>
        <dbReference type="Pfam" id="PF12146"/>
    </source>
</evidence>
<dbReference type="Pfam" id="PF12146">
    <property type="entry name" value="Hydrolase_4"/>
    <property type="match status" value="1"/>
</dbReference>
<gene>
    <name evidence="4" type="ORF">Afe05nite_49930</name>
</gene>
<comment type="similarity">
    <text evidence="1">Belongs to the AB hydrolase superfamily.</text>
</comment>
<evidence type="ECO:0000256" key="2">
    <source>
        <dbReference type="ARBA" id="ARBA00022801"/>
    </source>
</evidence>
<dbReference type="SUPFAM" id="SSF53474">
    <property type="entry name" value="alpha/beta-Hydrolases"/>
    <property type="match status" value="1"/>
</dbReference>
<keyword evidence="2 4" id="KW-0378">Hydrolase</keyword>
<dbReference type="PANTHER" id="PTHR22946:SF9">
    <property type="entry name" value="POLYKETIDE TRANSFERASE AF380"/>
    <property type="match status" value="1"/>
</dbReference>
<sequence>MTVRARVKVRFSSGSDECVAYHYPGTNGACVVMGPGGGITKEPGTDRFATRFHRAGYSVLAFDHRHWGESGGTPRQVIRVGSQLADWKAAVRTAARLPEVDATRIALWGFSLSGGHVVKVAADRALGVAAVIAQTPFSDGLALFPNALRHETLGVVARFPLIAAGDLLRGALGREPRLIPLAGPKGTVAMLTTPDAQLGDRALDPDGAYPDWTRSVAARSVLPLGSYRPTRSARKLTAPLLVVVARADQTNLPGPAVKMARRAPRHELLELSGHHYAPFLDEHDTVVAAELDFLERHLST</sequence>
<reference evidence="4" key="1">
    <citation type="submission" date="2021-01" db="EMBL/GenBank/DDBJ databases">
        <title>Whole genome shotgun sequence of Actinoplanes ferrugineus NBRC 15555.</title>
        <authorList>
            <person name="Komaki H."/>
            <person name="Tamura T."/>
        </authorList>
    </citation>
    <scope>NUCLEOTIDE SEQUENCE</scope>
    <source>
        <strain evidence="4">NBRC 15555</strain>
    </source>
</reference>
<keyword evidence="5" id="KW-1185">Reference proteome</keyword>